<proteinExistence type="predicted"/>
<protein>
    <submittedName>
        <fullName evidence="2">Putative nucleotidyltransferase with HDIG domain</fullName>
    </submittedName>
</protein>
<evidence type="ECO:0000313" key="3">
    <source>
        <dbReference type="Proteomes" id="UP000557217"/>
    </source>
</evidence>
<dbReference type="InterPro" id="IPR037522">
    <property type="entry name" value="HD_GYP_dom"/>
</dbReference>
<name>A0A840PWK3_URETH</name>
<dbReference type="RefSeq" id="WP_016839285.1">
    <property type="nucleotide sequence ID" value="NZ_AP018335.1"/>
</dbReference>
<dbReference type="Proteomes" id="UP000557217">
    <property type="component" value="Unassembled WGS sequence"/>
</dbReference>
<dbReference type="SMART" id="SM00471">
    <property type="entry name" value="HDc"/>
    <property type="match status" value="1"/>
</dbReference>
<reference evidence="2 3" key="1">
    <citation type="submission" date="2020-08" db="EMBL/GenBank/DDBJ databases">
        <title>Genomic Encyclopedia of Type Strains, Phase IV (KMG-IV): sequencing the most valuable type-strain genomes for metagenomic binning, comparative biology and taxonomic classification.</title>
        <authorList>
            <person name="Goeker M."/>
        </authorList>
    </citation>
    <scope>NUCLEOTIDE SEQUENCE [LARGE SCALE GENOMIC DNA]</scope>
    <source>
        <strain evidence="2 3">DSM 10633</strain>
    </source>
</reference>
<dbReference type="PROSITE" id="PS51832">
    <property type="entry name" value="HD_GYP"/>
    <property type="match status" value="1"/>
</dbReference>
<keyword evidence="2" id="KW-0808">Transferase</keyword>
<dbReference type="NCBIfam" id="TIGR00277">
    <property type="entry name" value="HDIG"/>
    <property type="match status" value="1"/>
</dbReference>
<dbReference type="InterPro" id="IPR003607">
    <property type="entry name" value="HD/PDEase_dom"/>
</dbReference>
<dbReference type="GO" id="GO:0016740">
    <property type="term" value="F:transferase activity"/>
    <property type="evidence" value="ECO:0007669"/>
    <property type="project" value="UniProtKB-KW"/>
</dbReference>
<dbReference type="InterPro" id="IPR006675">
    <property type="entry name" value="HDIG_dom"/>
</dbReference>
<comment type="caution">
    <text evidence="2">The sequence shown here is derived from an EMBL/GenBank/DDBJ whole genome shotgun (WGS) entry which is preliminary data.</text>
</comment>
<gene>
    <name evidence="2" type="ORF">HNR36_000944</name>
</gene>
<dbReference type="SUPFAM" id="SSF109604">
    <property type="entry name" value="HD-domain/PDEase-like"/>
    <property type="match status" value="1"/>
</dbReference>
<dbReference type="EMBL" id="JACHGZ010000007">
    <property type="protein sequence ID" value="MBB5148558.1"/>
    <property type="molecule type" value="Genomic_DNA"/>
</dbReference>
<organism evidence="2 3">
    <name type="scientific">Ureibacillus thermosphaericus</name>
    <dbReference type="NCBI Taxonomy" id="51173"/>
    <lineage>
        <taxon>Bacteria</taxon>
        <taxon>Bacillati</taxon>
        <taxon>Bacillota</taxon>
        <taxon>Bacilli</taxon>
        <taxon>Bacillales</taxon>
        <taxon>Caryophanaceae</taxon>
        <taxon>Ureibacillus</taxon>
    </lineage>
</organism>
<dbReference type="Gene3D" id="1.10.3210.10">
    <property type="entry name" value="Hypothetical protein af1432"/>
    <property type="match status" value="1"/>
</dbReference>
<dbReference type="PANTHER" id="PTHR43155:SF2">
    <property type="entry name" value="CYCLIC DI-GMP PHOSPHODIESTERASE PA4108"/>
    <property type="match status" value="1"/>
</dbReference>
<sequence>MRLISINAAKPGMIMGRAIFNESGHPLVQRHVKMTEGIIRRLKQMNIQYIYIEDEISKDIVVEETVPLELRAKAVSNIERSFRQMKGLNSRDAAFVLDKQSKKLNFLVDDLLKTIFSNNEMLTIITDTYLYDEALFQHSFNVTLYSLAIAKELGYPYEDLRTIGIGALLHDVGKMVLPLEILHKPGQLTDEEFAIMKLHTRYGFNILRNLHTVSLLVAHCALQHHERLDGSGYPRGLVDNEIHPYAKIIAVADVFDAVTSNRVYRDKMLPSEGIDLIESDSGTLFEKRVVDALIKSVVHYPNGTVLCLSDGRRGIVAKQNTKQSSRPYVRIFEENGMLLKSTYLLNLEEFPQVEILRVDTEYLQP</sequence>
<dbReference type="AlphaFoldDB" id="A0A840PWK3"/>
<dbReference type="PANTHER" id="PTHR43155">
    <property type="entry name" value="CYCLIC DI-GMP PHOSPHODIESTERASE PA4108-RELATED"/>
    <property type="match status" value="1"/>
</dbReference>
<evidence type="ECO:0000259" key="1">
    <source>
        <dbReference type="PROSITE" id="PS51832"/>
    </source>
</evidence>
<dbReference type="CDD" id="cd00077">
    <property type="entry name" value="HDc"/>
    <property type="match status" value="1"/>
</dbReference>
<accession>A0A840PWK3</accession>
<evidence type="ECO:0000313" key="2">
    <source>
        <dbReference type="EMBL" id="MBB5148558.1"/>
    </source>
</evidence>
<dbReference type="Pfam" id="PF13487">
    <property type="entry name" value="HD_5"/>
    <property type="match status" value="1"/>
</dbReference>
<feature type="domain" description="HD-GYP" evidence="1">
    <location>
        <begin position="113"/>
        <end position="309"/>
    </location>
</feature>
<keyword evidence="3" id="KW-1185">Reference proteome</keyword>